<dbReference type="Proteomes" id="UP000239203">
    <property type="component" value="Unassembled WGS sequence"/>
</dbReference>
<evidence type="ECO:0000313" key="2">
    <source>
        <dbReference type="EMBL" id="PPK70135.1"/>
    </source>
</evidence>
<proteinExistence type="predicted"/>
<dbReference type="AlphaFoldDB" id="A0A2S6GY23"/>
<accession>A0A2S6GY23</accession>
<comment type="caution">
    <text evidence="2">The sequence shown here is derived from an EMBL/GenBank/DDBJ whole genome shotgun (WGS) entry which is preliminary data.</text>
</comment>
<name>A0A2S6GY23_9PSEU</name>
<gene>
    <name evidence="2" type="ORF">CLV40_10245</name>
</gene>
<feature type="transmembrane region" description="Helical" evidence="1">
    <location>
        <begin position="24"/>
        <end position="49"/>
    </location>
</feature>
<organism evidence="2 3">
    <name type="scientific">Actinokineospora auranticolor</name>
    <dbReference type="NCBI Taxonomy" id="155976"/>
    <lineage>
        <taxon>Bacteria</taxon>
        <taxon>Bacillati</taxon>
        <taxon>Actinomycetota</taxon>
        <taxon>Actinomycetes</taxon>
        <taxon>Pseudonocardiales</taxon>
        <taxon>Pseudonocardiaceae</taxon>
        <taxon>Actinokineospora</taxon>
    </lineage>
</organism>
<dbReference type="EMBL" id="PTIX01000002">
    <property type="protein sequence ID" value="PPK70135.1"/>
    <property type="molecule type" value="Genomic_DNA"/>
</dbReference>
<protein>
    <submittedName>
        <fullName evidence="2">Uncharacterized protein</fullName>
    </submittedName>
</protein>
<keyword evidence="1" id="KW-0472">Membrane</keyword>
<keyword evidence="1" id="KW-1133">Transmembrane helix</keyword>
<keyword evidence="1" id="KW-0812">Transmembrane</keyword>
<evidence type="ECO:0000313" key="3">
    <source>
        <dbReference type="Proteomes" id="UP000239203"/>
    </source>
</evidence>
<reference evidence="2 3" key="1">
    <citation type="submission" date="2018-02" db="EMBL/GenBank/DDBJ databases">
        <title>Genomic Encyclopedia of Archaeal and Bacterial Type Strains, Phase II (KMG-II): from individual species to whole genera.</title>
        <authorList>
            <person name="Goeker M."/>
        </authorList>
    </citation>
    <scope>NUCLEOTIDE SEQUENCE [LARGE SCALE GENOMIC DNA]</scope>
    <source>
        <strain evidence="2 3">YU 961-1</strain>
    </source>
</reference>
<keyword evidence="3" id="KW-1185">Reference proteome</keyword>
<feature type="transmembrane region" description="Helical" evidence="1">
    <location>
        <begin position="61"/>
        <end position="82"/>
    </location>
</feature>
<evidence type="ECO:0000256" key="1">
    <source>
        <dbReference type="SAM" id="Phobius"/>
    </source>
</evidence>
<sequence length="84" mass="8732">MITAARHTIAALAQPLTPTSGPPALWLVTGYLLLAAGLLAHATHTALTAPDPTHRNDAYRVLKLLTAWTGSGSLLLTTALHLSA</sequence>